<feature type="domain" description="HTH marR-type" evidence="1">
    <location>
        <begin position="45"/>
        <end position="144"/>
    </location>
</feature>
<name>A0A7V7TX19_9HYPH</name>
<dbReference type="EMBL" id="VZDO01000005">
    <property type="protein sequence ID" value="KAB0680215.1"/>
    <property type="molecule type" value="Genomic_DNA"/>
</dbReference>
<dbReference type="InterPro" id="IPR036388">
    <property type="entry name" value="WH-like_DNA-bd_sf"/>
</dbReference>
<organism evidence="2 3">
    <name type="scientific">Plantimonas leprariae</name>
    <dbReference type="NCBI Taxonomy" id="2615207"/>
    <lineage>
        <taxon>Bacteria</taxon>
        <taxon>Pseudomonadati</taxon>
        <taxon>Pseudomonadota</taxon>
        <taxon>Alphaproteobacteria</taxon>
        <taxon>Hyphomicrobiales</taxon>
        <taxon>Aurantimonadaceae</taxon>
        <taxon>Plantimonas</taxon>
    </lineage>
</organism>
<dbReference type="Proteomes" id="UP000432089">
    <property type="component" value="Unassembled WGS sequence"/>
</dbReference>
<dbReference type="InterPro" id="IPR036390">
    <property type="entry name" value="WH_DNA-bd_sf"/>
</dbReference>
<dbReference type="AlphaFoldDB" id="A0A7V7TX19"/>
<dbReference type="SMART" id="SM00347">
    <property type="entry name" value="HTH_MARR"/>
    <property type="match status" value="1"/>
</dbReference>
<gene>
    <name evidence="2" type="ORF">F6X38_08495</name>
</gene>
<dbReference type="Pfam" id="PF12802">
    <property type="entry name" value="MarR_2"/>
    <property type="match status" value="1"/>
</dbReference>
<accession>A0A7V7TX19</accession>
<evidence type="ECO:0000259" key="1">
    <source>
        <dbReference type="SMART" id="SM00347"/>
    </source>
</evidence>
<dbReference type="GO" id="GO:0006950">
    <property type="term" value="P:response to stress"/>
    <property type="evidence" value="ECO:0007669"/>
    <property type="project" value="TreeGrafter"/>
</dbReference>
<keyword evidence="3" id="KW-1185">Reference proteome</keyword>
<dbReference type="PANTHER" id="PTHR33164">
    <property type="entry name" value="TRANSCRIPTIONAL REGULATOR, MARR FAMILY"/>
    <property type="match status" value="1"/>
</dbReference>
<proteinExistence type="predicted"/>
<evidence type="ECO:0000313" key="2">
    <source>
        <dbReference type="EMBL" id="KAB0680215.1"/>
    </source>
</evidence>
<dbReference type="InterPro" id="IPR000835">
    <property type="entry name" value="HTH_MarR-typ"/>
</dbReference>
<dbReference type="SUPFAM" id="SSF46785">
    <property type="entry name" value="Winged helix' DNA-binding domain"/>
    <property type="match status" value="1"/>
</dbReference>
<sequence>MWPGRRSANQAAIASVGESVSLTREAISASALASLLEQVARRIHSQGYAADLFPAQWAAIRYLDSAPPQLRTAIDLARFQGLASGAVARTVRTLITKGLLVKVGTIGRGRAEQLDLTEEGQKLLAEDPLHDIAKALETLNRSERESLAQSLEIAIRATMPEQETG</sequence>
<evidence type="ECO:0000313" key="3">
    <source>
        <dbReference type="Proteomes" id="UP000432089"/>
    </source>
</evidence>
<comment type="caution">
    <text evidence="2">The sequence shown here is derived from an EMBL/GenBank/DDBJ whole genome shotgun (WGS) entry which is preliminary data.</text>
</comment>
<dbReference type="PANTHER" id="PTHR33164:SF89">
    <property type="entry name" value="MARR FAMILY REGULATORY PROTEIN"/>
    <property type="match status" value="1"/>
</dbReference>
<protein>
    <submittedName>
        <fullName evidence="2">MarR family transcriptional regulator</fullName>
    </submittedName>
</protein>
<dbReference type="InterPro" id="IPR039422">
    <property type="entry name" value="MarR/SlyA-like"/>
</dbReference>
<reference evidence="2 3" key="1">
    <citation type="submission" date="2019-09" db="EMBL/GenBank/DDBJ databases">
        <title>YIM 132180 draft genome.</title>
        <authorList>
            <person name="Zhang K."/>
        </authorList>
    </citation>
    <scope>NUCLEOTIDE SEQUENCE [LARGE SCALE GENOMIC DNA]</scope>
    <source>
        <strain evidence="2 3">YIM 132180</strain>
    </source>
</reference>
<dbReference type="GO" id="GO:0003700">
    <property type="term" value="F:DNA-binding transcription factor activity"/>
    <property type="evidence" value="ECO:0007669"/>
    <property type="project" value="InterPro"/>
</dbReference>
<dbReference type="Gene3D" id="1.10.10.10">
    <property type="entry name" value="Winged helix-like DNA-binding domain superfamily/Winged helix DNA-binding domain"/>
    <property type="match status" value="1"/>
</dbReference>